<dbReference type="Proteomes" id="UP000042738">
    <property type="component" value="Chromosome"/>
</dbReference>
<dbReference type="GeneID" id="93737074"/>
<dbReference type="RefSeq" id="WP_040266571.1">
    <property type="nucleotide sequence ID" value="NZ_CP050855.1"/>
</dbReference>
<gene>
    <name evidence="1" type="ORF">SYMBAF_11270</name>
</gene>
<dbReference type="EMBL" id="CP050855">
    <property type="protein sequence ID" value="QLH63398.1"/>
    <property type="molecule type" value="Genomic_DNA"/>
</dbReference>
<dbReference type="AlphaFoldDB" id="A0A068ZCP8"/>
<dbReference type="Pfam" id="PF05944">
    <property type="entry name" value="Phage_term_smal"/>
    <property type="match status" value="1"/>
</dbReference>
<sequence>MMTPARRHLLRHQALAANQQENQTHASGYELMLAKLATDKRRLKAIQSIERKIEVKRELLPDYQPWVSGILSADSQQQDDVFMTVLLWTLDTDDFPAAYDMAEHALKHGWVTPDQYQRQTACMVAEEVADTALKQLTAGTFTAPDSLLAFAGLLAEQDMPDQVRARLHKALGLAQTESQPQETLAQFQRALQLDENVGVKKLIEQLERHIRNAQPDQPTE</sequence>
<name>A0A068ZCP8_9GAMM</name>
<dbReference type="InterPro" id="IPR010270">
    <property type="entry name" value="Phage_P2_GpM"/>
</dbReference>
<evidence type="ECO:0000313" key="1">
    <source>
        <dbReference type="EMBL" id="QLH63398.1"/>
    </source>
</evidence>
<reference evidence="1 2" key="1">
    <citation type="journal article" date="2014" name="Genome Announc.">
        <title>Whole-Genome Sequence of Serratia symbiotica Strain CWBI-2.3T, a Free-Living Symbiont of the Black Bean Aphid Aphis fabae.</title>
        <authorList>
            <person name="Foray V."/>
            <person name="Grigorescu A.S."/>
            <person name="Sabri A."/>
            <person name="Haubruge E."/>
            <person name="Lognay G."/>
            <person name="Francis F."/>
            <person name="Fauconnier M.L."/>
            <person name="Hance T."/>
            <person name="Thonart P."/>
        </authorList>
    </citation>
    <scope>NUCLEOTIDE SEQUENCE [LARGE SCALE GENOMIC DNA]</scope>
    <source>
        <strain evidence="1">CWBI-2.3</strain>
    </source>
</reference>
<dbReference type="GO" id="GO:0004519">
    <property type="term" value="F:endonuclease activity"/>
    <property type="evidence" value="ECO:0007669"/>
    <property type="project" value="InterPro"/>
</dbReference>
<dbReference type="STRING" id="138074.SYMBAF_80093"/>
<organism evidence="1 2">
    <name type="scientific">Serratia symbiotica</name>
    <dbReference type="NCBI Taxonomy" id="138074"/>
    <lineage>
        <taxon>Bacteria</taxon>
        <taxon>Pseudomonadati</taxon>
        <taxon>Pseudomonadota</taxon>
        <taxon>Gammaproteobacteria</taxon>
        <taxon>Enterobacterales</taxon>
        <taxon>Yersiniaceae</taxon>
        <taxon>Serratia</taxon>
    </lineage>
</organism>
<evidence type="ECO:0000313" key="2">
    <source>
        <dbReference type="Proteomes" id="UP000042738"/>
    </source>
</evidence>
<accession>A0A068ZCP8</accession>
<protein>
    <submittedName>
        <fullName evidence="1">Terminase</fullName>
    </submittedName>
</protein>
<proteinExistence type="predicted"/>
<dbReference type="GO" id="GO:0003677">
    <property type="term" value="F:DNA binding"/>
    <property type="evidence" value="ECO:0007669"/>
    <property type="project" value="InterPro"/>
</dbReference>